<dbReference type="PANTHER" id="PTHR43233:SF1">
    <property type="entry name" value="FAMILY N-ACETYLTRANSFERASE, PUTATIVE (AFU_ORTHOLOGUE AFUA_6G03350)-RELATED"/>
    <property type="match status" value="1"/>
</dbReference>
<keyword evidence="3" id="KW-1185">Reference proteome</keyword>
<dbReference type="AlphaFoldDB" id="A0A179T2T8"/>
<dbReference type="Pfam" id="PF13673">
    <property type="entry name" value="Acetyltransf_10"/>
    <property type="match status" value="1"/>
</dbReference>
<dbReference type="InterPro" id="IPR016181">
    <property type="entry name" value="Acyl_CoA_acyltransferase"/>
</dbReference>
<protein>
    <submittedName>
        <fullName evidence="2">GCN5 family acetyltransferase</fullName>
    </submittedName>
</protein>
<dbReference type="SUPFAM" id="SSF55729">
    <property type="entry name" value="Acyl-CoA N-acyltransferases (Nat)"/>
    <property type="match status" value="1"/>
</dbReference>
<dbReference type="InterPro" id="IPR053144">
    <property type="entry name" value="Acetyltransferase_Butenolide"/>
</dbReference>
<accession>A0A179T2T8</accession>
<evidence type="ECO:0000313" key="2">
    <source>
        <dbReference type="EMBL" id="OAS87620.1"/>
    </source>
</evidence>
<evidence type="ECO:0000313" key="3">
    <source>
        <dbReference type="Proteomes" id="UP000078534"/>
    </source>
</evidence>
<keyword evidence="2" id="KW-0808">Transferase</keyword>
<evidence type="ECO:0000259" key="1">
    <source>
        <dbReference type="PROSITE" id="PS51186"/>
    </source>
</evidence>
<sequence>MIMTVQITYKVNAEINALELSSVFRASGIKRPVDDLPRLGRMIEHADILISAWDGNQLVGIARAITDFSYCCYLSDLAVNKNYQKNGIGKELISLVKDELGEEVALLLLASQEAMKYYPRIGFNEIDNGFKIARKR</sequence>
<proteinExistence type="predicted"/>
<dbReference type="CDD" id="cd04301">
    <property type="entry name" value="NAT_SF"/>
    <property type="match status" value="1"/>
</dbReference>
<comment type="caution">
    <text evidence="2">The sequence shown here is derived from an EMBL/GenBank/DDBJ whole genome shotgun (WGS) entry which is preliminary data.</text>
</comment>
<organism evidence="2 3">
    <name type="scientific">Metabacillus litoralis</name>
    <dbReference type="NCBI Taxonomy" id="152268"/>
    <lineage>
        <taxon>Bacteria</taxon>
        <taxon>Bacillati</taxon>
        <taxon>Bacillota</taxon>
        <taxon>Bacilli</taxon>
        <taxon>Bacillales</taxon>
        <taxon>Bacillaceae</taxon>
        <taxon>Metabacillus</taxon>
    </lineage>
</organism>
<dbReference type="Gene3D" id="3.40.630.30">
    <property type="match status" value="1"/>
</dbReference>
<dbReference type="GO" id="GO:0016747">
    <property type="term" value="F:acyltransferase activity, transferring groups other than amino-acyl groups"/>
    <property type="evidence" value="ECO:0007669"/>
    <property type="project" value="InterPro"/>
</dbReference>
<name>A0A179T2T8_9BACI</name>
<dbReference type="Proteomes" id="UP000078534">
    <property type="component" value="Unassembled WGS sequence"/>
</dbReference>
<dbReference type="PROSITE" id="PS51186">
    <property type="entry name" value="GNAT"/>
    <property type="match status" value="1"/>
</dbReference>
<reference evidence="3" key="1">
    <citation type="submission" date="2016-04" db="EMBL/GenBank/DDBJ databases">
        <authorList>
            <person name="Lyu Z."/>
            <person name="Lyu W."/>
        </authorList>
    </citation>
    <scope>NUCLEOTIDE SEQUENCE [LARGE SCALE GENOMIC DNA]</scope>
    <source>
        <strain evidence="3">C44</strain>
    </source>
</reference>
<dbReference type="EMBL" id="LWSG01000008">
    <property type="protein sequence ID" value="OAS87620.1"/>
    <property type="molecule type" value="Genomic_DNA"/>
</dbReference>
<dbReference type="STRING" id="152268.A6K24_19445"/>
<dbReference type="PANTHER" id="PTHR43233">
    <property type="entry name" value="FAMILY N-ACETYLTRANSFERASE, PUTATIVE (AFU_ORTHOLOGUE AFUA_6G03350)-RELATED"/>
    <property type="match status" value="1"/>
</dbReference>
<dbReference type="InterPro" id="IPR000182">
    <property type="entry name" value="GNAT_dom"/>
</dbReference>
<feature type="domain" description="N-acetyltransferase" evidence="1">
    <location>
        <begin position="7"/>
        <end position="136"/>
    </location>
</feature>
<gene>
    <name evidence="2" type="ORF">A6K24_19445</name>
</gene>